<evidence type="ECO:0000256" key="4">
    <source>
        <dbReference type="ARBA" id="ARBA00022989"/>
    </source>
</evidence>
<organism evidence="8 9">
    <name type="scientific">Hypsibius exemplaris</name>
    <name type="common">Freshwater tardigrade</name>
    <dbReference type="NCBI Taxonomy" id="2072580"/>
    <lineage>
        <taxon>Eukaryota</taxon>
        <taxon>Metazoa</taxon>
        <taxon>Ecdysozoa</taxon>
        <taxon>Tardigrada</taxon>
        <taxon>Eutardigrada</taxon>
        <taxon>Parachela</taxon>
        <taxon>Hypsibioidea</taxon>
        <taxon>Hypsibiidae</taxon>
        <taxon>Hypsibius</taxon>
    </lineage>
</organism>
<accession>A0A1W0WI57</accession>
<dbReference type="SUPFAM" id="SSF103473">
    <property type="entry name" value="MFS general substrate transporter"/>
    <property type="match status" value="1"/>
</dbReference>
<keyword evidence="9" id="KW-1185">Reference proteome</keyword>
<dbReference type="OrthoDB" id="10061976at2759"/>
<evidence type="ECO:0000313" key="8">
    <source>
        <dbReference type="EMBL" id="OQV14803.1"/>
    </source>
</evidence>
<dbReference type="InterPro" id="IPR036259">
    <property type="entry name" value="MFS_trans_sf"/>
</dbReference>
<feature type="domain" description="Major facilitator superfamily associated" evidence="7">
    <location>
        <begin position="25"/>
        <end position="92"/>
    </location>
</feature>
<comment type="caution">
    <text evidence="8">The sequence shown here is derived from an EMBL/GenBank/DDBJ whole genome shotgun (WGS) entry which is preliminary data.</text>
</comment>
<comment type="similarity">
    <text evidence="2">Belongs to the major facilitator superfamily. MFSD6 family.</text>
</comment>
<name>A0A1W0WI57_HYPEX</name>
<evidence type="ECO:0000256" key="2">
    <source>
        <dbReference type="ARBA" id="ARBA00005241"/>
    </source>
</evidence>
<dbReference type="Proteomes" id="UP000192578">
    <property type="component" value="Unassembled WGS sequence"/>
</dbReference>
<evidence type="ECO:0000256" key="1">
    <source>
        <dbReference type="ARBA" id="ARBA00004141"/>
    </source>
</evidence>
<sequence>MLEMEEKEQQEKRPFWRINPKLVPLQFLTFIFYGGMAALYPFFTIHMKSLGFTTTETAIIYGVLPLLCFIGPAITGWAGDKIGNYKLILAIAIG</sequence>
<comment type="subcellular location">
    <subcellularLocation>
        <location evidence="1">Membrane</location>
        <topology evidence="1">Multi-pass membrane protein</topology>
    </subcellularLocation>
</comment>
<reference evidence="9" key="1">
    <citation type="submission" date="2017-01" db="EMBL/GenBank/DDBJ databases">
        <title>Comparative genomics of anhydrobiosis in the tardigrade Hypsibius dujardini.</title>
        <authorList>
            <person name="Yoshida Y."/>
            <person name="Koutsovoulos G."/>
            <person name="Laetsch D."/>
            <person name="Stevens L."/>
            <person name="Kumar S."/>
            <person name="Horikawa D."/>
            <person name="Ishino K."/>
            <person name="Komine S."/>
            <person name="Tomita M."/>
            <person name="Blaxter M."/>
            <person name="Arakawa K."/>
        </authorList>
    </citation>
    <scope>NUCLEOTIDE SEQUENCE [LARGE SCALE GENOMIC DNA]</scope>
    <source>
        <strain evidence="9">Z151</strain>
    </source>
</reference>
<evidence type="ECO:0000256" key="6">
    <source>
        <dbReference type="SAM" id="Phobius"/>
    </source>
</evidence>
<gene>
    <name evidence="8" type="ORF">BV898_10955</name>
</gene>
<dbReference type="InterPro" id="IPR051717">
    <property type="entry name" value="MFS_MFSD6"/>
</dbReference>
<evidence type="ECO:0000313" key="9">
    <source>
        <dbReference type="Proteomes" id="UP000192578"/>
    </source>
</evidence>
<dbReference type="EMBL" id="MTYJ01000098">
    <property type="protein sequence ID" value="OQV14803.1"/>
    <property type="molecule type" value="Genomic_DNA"/>
</dbReference>
<evidence type="ECO:0000256" key="5">
    <source>
        <dbReference type="ARBA" id="ARBA00023136"/>
    </source>
</evidence>
<feature type="transmembrane region" description="Helical" evidence="6">
    <location>
        <begin position="58"/>
        <end position="79"/>
    </location>
</feature>
<dbReference type="Gene3D" id="1.20.1250.20">
    <property type="entry name" value="MFS general substrate transporter like domains"/>
    <property type="match status" value="1"/>
</dbReference>
<evidence type="ECO:0000256" key="3">
    <source>
        <dbReference type="ARBA" id="ARBA00022692"/>
    </source>
</evidence>
<dbReference type="PANTHER" id="PTHR16172">
    <property type="entry name" value="MAJOR FACILITATOR SUPERFAMILY DOMAIN-CONTAINING PROTEIN 6-LIKE"/>
    <property type="match status" value="1"/>
</dbReference>
<dbReference type="InterPro" id="IPR024989">
    <property type="entry name" value="MFS_assoc_dom"/>
</dbReference>
<keyword evidence="3 6" id="KW-0812">Transmembrane</keyword>
<keyword evidence="4 6" id="KW-1133">Transmembrane helix</keyword>
<dbReference type="GO" id="GO:0016020">
    <property type="term" value="C:membrane"/>
    <property type="evidence" value="ECO:0007669"/>
    <property type="project" value="UniProtKB-SubCell"/>
</dbReference>
<evidence type="ECO:0000259" key="7">
    <source>
        <dbReference type="Pfam" id="PF12832"/>
    </source>
</evidence>
<dbReference type="AlphaFoldDB" id="A0A1W0WI57"/>
<feature type="transmembrane region" description="Helical" evidence="6">
    <location>
        <begin position="21"/>
        <end position="43"/>
    </location>
</feature>
<dbReference type="Pfam" id="PF12832">
    <property type="entry name" value="MFS_1_like"/>
    <property type="match status" value="1"/>
</dbReference>
<proteinExistence type="inferred from homology"/>
<keyword evidence="5 6" id="KW-0472">Membrane</keyword>
<dbReference type="PANTHER" id="PTHR16172:SF41">
    <property type="entry name" value="MAJOR FACILITATOR SUPERFAMILY DOMAIN-CONTAINING PROTEIN 6-LIKE"/>
    <property type="match status" value="1"/>
</dbReference>
<protein>
    <recommendedName>
        <fullName evidence="7">Major facilitator superfamily associated domain-containing protein</fullName>
    </recommendedName>
</protein>